<evidence type="ECO:0000313" key="2">
    <source>
        <dbReference type="Proteomes" id="UP000276133"/>
    </source>
</evidence>
<dbReference type="SUPFAM" id="SSF111347">
    <property type="entry name" value="Rap/Ran-GAP"/>
    <property type="match status" value="1"/>
</dbReference>
<keyword evidence="2" id="KW-1185">Reference proteome</keyword>
<proteinExistence type="predicted"/>
<evidence type="ECO:0000313" key="1">
    <source>
        <dbReference type="EMBL" id="RNA30786.1"/>
    </source>
</evidence>
<name>A0A3M7S4Q4_BRAPC</name>
<dbReference type="Proteomes" id="UP000276133">
    <property type="component" value="Unassembled WGS sequence"/>
</dbReference>
<dbReference type="EMBL" id="REGN01002046">
    <property type="protein sequence ID" value="RNA30786.1"/>
    <property type="molecule type" value="Genomic_DNA"/>
</dbReference>
<accession>A0A3M7S4Q4</accession>
<dbReference type="GO" id="GO:0005096">
    <property type="term" value="F:GTPase activator activity"/>
    <property type="evidence" value="ECO:0007669"/>
    <property type="project" value="InterPro"/>
</dbReference>
<dbReference type="InterPro" id="IPR035974">
    <property type="entry name" value="Rap/Ran-GAP_sf"/>
</dbReference>
<organism evidence="1 2">
    <name type="scientific">Brachionus plicatilis</name>
    <name type="common">Marine rotifer</name>
    <name type="synonym">Brachionus muelleri</name>
    <dbReference type="NCBI Taxonomy" id="10195"/>
    <lineage>
        <taxon>Eukaryota</taxon>
        <taxon>Metazoa</taxon>
        <taxon>Spiralia</taxon>
        <taxon>Gnathifera</taxon>
        <taxon>Rotifera</taxon>
        <taxon>Eurotatoria</taxon>
        <taxon>Monogononta</taxon>
        <taxon>Pseudotrocha</taxon>
        <taxon>Ploima</taxon>
        <taxon>Brachionidae</taxon>
        <taxon>Brachionus</taxon>
    </lineage>
</organism>
<gene>
    <name evidence="1" type="ORF">BpHYR1_048705</name>
</gene>
<dbReference type="OrthoDB" id="19311at2759"/>
<reference evidence="1 2" key="1">
    <citation type="journal article" date="2018" name="Sci. Rep.">
        <title>Genomic signatures of local adaptation to the degree of environmental predictability in rotifers.</title>
        <authorList>
            <person name="Franch-Gras L."/>
            <person name="Hahn C."/>
            <person name="Garcia-Roger E.M."/>
            <person name="Carmona M.J."/>
            <person name="Serra M."/>
            <person name="Gomez A."/>
        </authorList>
    </citation>
    <scope>NUCLEOTIDE SEQUENCE [LARGE SCALE GENOMIC DNA]</scope>
    <source>
        <strain evidence="1">HYR1</strain>
    </source>
</reference>
<dbReference type="GO" id="GO:0051056">
    <property type="term" value="P:regulation of small GTPase mediated signal transduction"/>
    <property type="evidence" value="ECO:0007669"/>
    <property type="project" value="InterPro"/>
</dbReference>
<dbReference type="STRING" id="10195.A0A3M7S4Q4"/>
<dbReference type="AlphaFoldDB" id="A0A3M7S4Q4"/>
<protein>
    <submittedName>
        <fullName evidence="1">Ral GTPase-activating subunit alpha</fullName>
    </submittedName>
</protein>
<sequence length="60" mass="6851">MPSVGFFGPLFNGVILRKKILLDLVRANSINASRVLLWNTKGYQDFYVNRVHAISSRQDN</sequence>
<comment type="caution">
    <text evidence="1">The sequence shown here is derived from an EMBL/GenBank/DDBJ whole genome shotgun (WGS) entry which is preliminary data.</text>
</comment>